<keyword evidence="3" id="KW-1185">Reference proteome</keyword>
<gene>
    <name evidence="2" type="ORF">AXF42_Ash007110</name>
</gene>
<dbReference type="EMBL" id="KZ451886">
    <property type="protein sequence ID" value="PKA66412.1"/>
    <property type="molecule type" value="Genomic_DNA"/>
</dbReference>
<organism evidence="2 3">
    <name type="scientific">Apostasia shenzhenica</name>
    <dbReference type="NCBI Taxonomy" id="1088818"/>
    <lineage>
        <taxon>Eukaryota</taxon>
        <taxon>Viridiplantae</taxon>
        <taxon>Streptophyta</taxon>
        <taxon>Embryophyta</taxon>
        <taxon>Tracheophyta</taxon>
        <taxon>Spermatophyta</taxon>
        <taxon>Magnoliopsida</taxon>
        <taxon>Liliopsida</taxon>
        <taxon>Asparagales</taxon>
        <taxon>Orchidaceae</taxon>
        <taxon>Apostasioideae</taxon>
        <taxon>Apostasia</taxon>
    </lineage>
</organism>
<name>A0A2I0BF60_9ASPA</name>
<evidence type="ECO:0000313" key="2">
    <source>
        <dbReference type="EMBL" id="PKA66412.1"/>
    </source>
</evidence>
<evidence type="ECO:0000256" key="1">
    <source>
        <dbReference type="SAM" id="MobiDB-lite"/>
    </source>
</evidence>
<proteinExistence type="predicted"/>
<accession>A0A2I0BF60</accession>
<dbReference type="PANTHER" id="PTHR33625:SF3">
    <property type="entry name" value="OS04G0550700 PROTEIN"/>
    <property type="match status" value="1"/>
</dbReference>
<protein>
    <submittedName>
        <fullName evidence="2">Uncharacterized protein</fullName>
    </submittedName>
</protein>
<dbReference type="Proteomes" id="UP000236161">
    <property type="component" value="Unassembled WGS sequence"/>
</dbReference>
<dbReference type="STRING" id="1088818.A0A2I0BF60"/>
<evidence type="ECO:0000313" key="3">
    <source>
        <dbReference type="Proteomes" id="UP000236161"/>
    </source>
</evidence>
<feature type="region of interest" description="Disordered" evidence="1">
    <location>
        <begin position="117"/>
        <end position="138"/>
    </location>
</feature>
<reference evidence="2 3" key="1">
    <citation type="journal article" date="2017" name="Nature">
        <title>The Apostasia genome and the evolution of orchids.</title>
        <authorList>
            <person name="Zhang G.Q."/>
            <person name="Liu K.W."/>
            <person name="Li Z."/>
            <person name="Lohaus R."/>
            <person name="Hsiao Y.Y."/>
            <person name="Niu S.C."/>
            <person name="Wang J.Y."/>
            <person name="Lin Y.C."/>
            <person name="Xu Q."/>
            <person name="Chen L.J."/>
            <person name="Yoshida K."/>
            <person name="Fujiwara S."/>
            <person name="Wang Z.W."/>
            <person name="Zhang Y.Q."/>
            <person name="Mitsuda N."/>
            <person name="Wang M."/>
            <person name="Liu G.H."/>
            <person name="Pecoraro L."/>
            <person name="Huang H.X."/>
            <person name="Xiao X.J."/>
            <person name="Lin M."/>
            <person name="Wu X.Y."/>
            <person name="Wu W.L."/>
            <person name="Chen Y.Y."/>
            <person name="Chang S.B."/>
            <person name="Sakamoto S."/>
            <person name="Ohme-Takagi M."/>
            <person name="Yagi M."/>
            <person name="Zeng S.J."/>
            <person name="Shen C.Y."/>
            <person name="Yeh C.M."/>
            <person name="Luo Y.B."/>
            <person name="Tsai W.C."/>
            <person name="Van de Peer Y."/>
            <person name="Liu Z.J."/>
        </authorList>
    </citation>
    <scope>NUCLEOTIDE SEQUENCE [LARGE SCALE GENOMIC DNA]</scope>
    <source>
        <strain evidence="3">cv. Shenzhen</strain>
        <tissue evidence="2">Stem</tissue>
    </source>
</reference>
<sequence>MSGGGIFRPASGAGVMGTARFPLLPAKAVSRPTRPTSIASVIPYASRSSSPALEQEGVVEDTLFGPAPSREEAEAAISDLRRNFSQYFGGDREPFRHEDAYDRTPLLQILTMRGSSARLGSDQKHHKMQLEKSNSTNSQAQSKVFNALRLLQLNPSVQRMVVSLSSDKALWDAIMKNEMVQELKKSYHADKYIQCIAGGKESQNSDRFPDIASQILSWLFENAKVKAIEFIENIMNLVHKLFYSGDQEDNLEIVSDVVRSSFMLSVLVFIIVILKRAA</sequence>
<dbReference type="OrthoDB" id="737041at2759"/>
<dbReference type="PANTHER" id="PTHR33625">
    <property type="entry name" value="OS08G0179900 PROTEIN"/>
    <property type="match status" value="1"/>
</dbReference>
<dbReference type="AlphaFoldDB" id="A0A2I0BF60"/>